<keyword evidence="2" id="KW-1185">Reference proteome</keyword>
<sequence length="88" mass="10004">MAPSDDLAASLQRLVVAEYQRRLARYRLTDHQLTRKYGMSFAAFEHQQITRQHGYTWEVESDAIAWETAVDGIATMMQALAGAGSRTW</sequence>
<name>A0A2H3KL58_9CHLR</name>
<proteinExistence type="predicted"/>
<dbReference type="EMBL" id="LYXE01000116">
    <property type="protein sequence ID" value="PDV97987.1"/>
    <property type="molecule type" value="Genomic_DNA"/>
</dbReference>
<accession>A0A2H3KL58</accession>
<evidence type="ECO:0000313" key="1">
    <source>
        <dbReference type="EMBL" id="PDV97987.1"/>
    </source>
</evidence>
<evidence type="ECO:0000313" key="2">
    <source>
        <dbReference type="Proteomes" id="UP000220922"/>
    </source>
</evidence>
<gene>
    <name evidence="1" type="ORF">A9Q02_16620</name>
</gene>
<dbReference type="AlphaFoldDB" id="A0A2H3KL58"/>
<dbReference type="Proteomes" id="UP000220922">
    <property type="component" value="Unassembled WGS sequence"/>
</dbReference>
<comment type="caution">
    <text evidence="1">The sequence shown here is derived from an EMBL/GenBank/DDBJ whole genome shotgun (WGS) entry which is preliminary data.</text>
</comment>
<reference evidence="1 2" key="1">
    <citation type="submission" date="2016-05" db="EMBL/GenBank/DDBJ databases">
        <authorList>
            <person name="Lavstsen T."/>
            <person name="Jespersen J.S."/>
        </authorList>
    </citation>
    <scope>NUCLEOTIDE SEQUENCE [LARGE SCALE GENOMIC DNA]</scope>
    <source>
        <strain evidence="1 2">B7-9</strain>
    </source>
</reference>
<organism evidence="1 2">
    <name type="scientific">Candidatus Chloroploca asiatica</name>
    <dbReference type="NCBI Taxonomy" id="1506545"/>
    <lineage>
        <taxon>Bacteria</taxon>
        <taxon>Bacillati</taxon>
        <taxon>Chloroflexota</taxon>
        <taxon>Chloroflexia</taxon>
        <taxon>Chloroflexales</taxon>
        <taxon>Chloroflexineae</taxon>
        <taxon>Oscillochloridaceae</taxon>
        <taxon>Candidatus Chloroploca</taxon>
    </lineage>
</organism>
<protein>
    <submittedName>
        <fullName evidence="1">Uncharacterized protein</fullName>
    </submittedName>
</protein>